<evidence type="ECO:0000313" key="6">
    <source>
        <dbReference type="Proteomes" id="UP000249300"/>
    </source>
</evidence>
<protein>
    <submittedName>
        <fullName evidence="3">5'-nucleotidase</fullName>
    </submittedName>
    <submittedName>
        <fullName evidence="4">Outer membrane protein P4</fullName>
    </submittedName>
</protein>
<dbReference type="PANTHER" id="PTHR31284">
    <property type="entry name" value="ACID PHOSPHATASE-LIKE PROTEIN"/>
    <property type="match status" value="1"/>
</dbReference>
<feature type="chain" id="PRO_5015953278" evidence="2">
    <location>
        <begin position="26"/>
        <end position="274"/>
    </location>
</feature>
<dbReference type="Proteomes" id="UP000030136">
    <property type="component" value="Unassembled WGS sequence"/>
</dbReference>
<reference evidence="3 5" key="1">
    <citation type="submission" date="2014-08" db="EMBL/GenBank/DDBJ databases">
        <title>Porphyromonas crevioricanis strain:COT-253_OH1447 Genome sequencing.</title>
        <authorList>
            <person name="Wallis C."/>
            <person name="Deusch O."/>
            <person name="O'Flynn C."/>
            <person name="Davis I."/>
            <person name="Jospin G."/>
            <person name="Darling A.E."/>
            <person name="Coil D.A."/>
            <person name="Alexiev A."/>
            <person name="Horsfall A."/>
            <person name="Kirkwood N."/>
            <person name="Harris S."/>
            <person name="Eisen J.A."/>
        </authorList>
    </citation>
    <scope>NUCLEOTIDE SEQUENCE [LARGE SCALE GENOMIC DNA]</scope>
    <source>
        <strain evidence="5">COT-253 OH1447</strain>
        <strain evidence="3">COT-253_OH1447</strain>
    </source>
</reference>
<dbReference type="NCBIfam" id="TIGR01533">
    <property type="entry name" value="lipo_e_P4"/>
    <property type="match status" value="1"/>
</dbReference>
<dbReference type="AlphaFoldDB" id="A0A2X4PG24"/>
<evidence type="ECO:0000256" key="1">
    <source>
        <dbReference type="ARBA" id="ARBA00022729"/>
    </source>
</evidence>
<dbReference type="InterPro" id="IPR023214">
    <property type="entry name" value="HAD_sf"/>
</dbReference>
<dbReference type="InterPro" id="IPR005519">
    <property type="entry name" value="Acid_phosphat_B-like"/>
</dbReference>
<dbReference type="SFLD" id="SFLDS00003">
    <property type="entry name" value="Haloacid_Dehalogenase"/>
    <property type="match status" value="1"/>
</dbReference>
<dbReference type="SFLD" id="SFLDG01125">
    <property type="entry name" value="C1.1:_Acid_Phosphatase_Like"/>
    <property type="match status" value="1"/>
</dbReference>
<dbReference type="PROSITE" id="PS51257">
    <property type="entry name" value="PROKAR_LIPOPROTEIN"/>
    <property type="match status" value="1"/>
</dbReference>
<dbReference type="GO" id="GO:0009279">
    <property type="term" value="C:cell outer membrane"/>
    <property type="evidence" value="ECO:0007669"/>
    <property type="project" value="InterPro"/>
</dbReference>
<keyword evidence="1 2" id="KW-0732">Signal</keyword>
<dbReference type="SUPFAM" id="SSF56784">
    <property type="entry name" value="HAD-like"/>
    <property type="match status" value="1"/>
</dbReference>
<organism evidence="4 6">
    <name type="scientific">Porphyromonas crevioricanis</name>
    <dbReference type="NCBI Taxonomy" id="393921"/>
    <lineage>
        <taxon>Bacteria</taxon>
        <taxon>Pseudomonadati</taxon>
        <taxon>Bacteroidota</taxon>
        <taxon>Bacteroidia</taxon>
        <taxon>Bacteroidales</taxon>
        <taxon>Porphyromonadaceae</taxon>
        <taxon>Porphyromonas</taxon>
    </lineage>
</organism>
<dbReference type="Gene3D" id="3.40.50.1000">
    <property type="entry name" value="HAD superfamily/HAD-like"/>
    <property type="match status" value="1"/>
</dbReference>
<name>A0A2X4PG24_9PORP</name>
<dbReference type="InterPro" id="IPR006423">
    <property type="entry name" value="Lipo_e_P4"/>
</dbReference>
<dbReference type="Pfam" id="PF03767">
    <property type="entry name" value="Acid_phosphat_B"/>
    <property type="match status" value="1"/>
</dbReference>
<evidence type="ECO:0000313" key="4">
    <source>
        <dbReference type="EMBL" id="SQH72876.1"/>
    </source>
</evidence>
<proteinExistence type="predicted"/>
<dbReference type="InterPro" id="IPR036412">
    <property type="entry name" value="HAD-like_sf"/>
</dbReference>
<evidence type="ECO:0000313" key="3">
    <source>
        <dbReference type="EMBL" id="KGN93982.1"/>
    </source>
</evidence>
<dbReference type="EMBL" id="JQJC01000021">
    <property type="protein sequence ID" value="KGN93982.1"/>
    <property type="molecule type" value="Genomic_DNA"/>
</dbReference>
<dbReference type="PIRSF" id="PIRSF019271">
    <property type="entry name" value="Acid_Ptase_C"/>
    <property type="match status" value="1"/>
</dbReference>
<evidence type="ECO:0000256" key="2">
    <source>
        <dbReference type="SAM" id="SignalP"/>
    </source>
</evidence>
<dbReference type="PANTHER" id="PTHR31284:SF10">
    <property type="entry name" value="ACID PHOSPHATASE-LIKE PROTEIN"/>
    <property type="match status" value="1"/>
</dbReference>
<evidence type="ECO:0000313" key="5">
    <source>
        <dbReference type="Proteomes" id="UP000030136"/>
    </source>
</evidence>
<dbReference type="KEGG" id="pcre:NCTC12858_00709"/>
<dbReference type="CDD" id="cd07534">
    <property type="entry name" value="HAD_CAP"/>
    <property type="match status" value="1"/>
</dbReference>
<dbReference type="RefSeq" id="WP_023938002.1">
    <property type="nucleotide sequence ID" value="NZ_FUXH01000002.1"/>
</dbReference>
<reference evidence="4 6" key="2">
    <citation type="submission" date="2018-06" db="EMBL/GenBank/DDBJ databases">
        <authorList>
            <consortium name="Pathogen Informatics"/>
            <person name="Doyle S."/>
        </authorList>
    </citation>
    <scope>NUCLEOTIDE SEQUENCE [LARGE SCALE GENOMIC DNA]</scope>
    <source>
        <strain evidence="4 6">NCTC12858</strain>
    </source>
</reference>
<accession>A0A2X4PG24</accession>
<keyword evidence="6" id="KW-1185">Reference proteome</keyword>
<dbReference type="Proteomes" id="UP000249300">
    <property type="component" value="Chromosome 1"/>
</dbReference>
<feature type="signal peptide" evidence="2">
    <location>
        <begin position="1"/>
        <end position="25"/>
    </location>
</feature>
<sequence length="274" mass="30926">MKTNNIKSSFSIFSCVLLFSLSACSSRRSAHQLPDGHYTLGGKLYTSAWIQHSAEYKALCLQAYNVATDRIDHLTSAMRPAVEKPIAIVTDIDETILDNTPNSVHEALKGNDYNSESWTEWCNRAEADTLAGAVRFFQHAADKGVTVFYISNRNAAERDGTLRNLRKFGFPYADEAHLLTRENTSDKQARRDEVLRNYEIVMYLGDNLGDFHSIFDSADPSVRDKALDSFASEFGHCFIVLPNPNYGTWHKAMNGGYFDLKTQDEKLLKVLKTY</sequence>
<gene>
    <name evidence="4" type="primary">hel</name>
    <name evidence="3" type="ORF">HQ38_07170</name>
    <name evidence="4" type="ORF">NCTC12858_00709</name>
</gene>
<dbReference type="EMBL" id="LS483447">
    <property type="protein sequence ID" value="SQH72876.1"/>
    <property type="molecule type" value="Genomic_DNA"/>
</dbReference>